<proteinExistence type="predicted"/>
<dbReference type="CDD" id="cd01428">
    <property type="entry name" value="ADK"/>
    <property type="match status" value="1"/>
</dbReference>
<protein>
    <recommendedName>
        <fullName evidence="7">Nucleoside-diphosphate kinase</fullName>
    </recommendedName>
</protein>
<evidence type="ECO:0000256" key="4">
    <source>
        <dbReference type="SAM" id="MobiDB-lite"/>
    </source>
</evidence>
<keyword evidence="6" id="KW-1185">Reference proteome</keyword>
<evidence type="ECO:0008006" key="7">
    <source>
        <dbReference type="Google" id="ProtNLM"/>
    </source>
</evidence>
<dbReference type="SUPFAM" id="SSF52540">
    <property type="entry name" value="P-loop containing nucleoside triphosphate hydrolases"/>
    <property type="match status" value="2"/>
</dbReference>
<feature type="compositionally biased region" description="Acidic residues" evidence="4">
    <location>
        <begin position="299"/>
        <end position="324"/>
    </location>
</feature>
<feature type="compositionally biased region" description="Polar residues" evidence="4">
    <location>
        <begin position="475"/>
        <end position="484"/>
    </location>
</feature>
<feature type="region of interest" description="Disordered" evidence="4">
    <location>
        <begin position="463"/>
        <end position="485"/>
    </location>
</feature>
<feature type="compositionally biased region" description="Acidic residues" evidence="4">
    <location>
        <begin position="663"/>
        <end position="679"/>
    </location>
</feature>
<keyword evidence="1" id="KW-0808">Transferase</keyword>
<keyword evidence="2" id="KW-0547">Nucleotide-binding</keyword>
<dbReference type="InterPro" id="IPR027417">
    <property type="entry name" value="P-loop_NTPase"/>
</dbReference>
<sequence>MHQSSYISRMRIEEVALCYFYRCIFPYGVEVTWQHPEVQAMVTDALKEAEQSPVLPPPDLYAQVLEKHIHEVRFFISAIESADAAGDQTRKGWVLDNFPKNWTQLSCIQETEVMPDMLFCLMDKDTDGEIVLSRIYECHKDEVNAAVRERITQEQRQKLQEVQESMSEFKAAQLLVRDSQTKLEAVPEESEDFLARSDNDDAKDAETAAAEIKVQEITLPAVWEDGYPEGPEMNVFRQQIKQFGMDWESMESSITGSYGVLEISGKTPQDLLSEVVFQMERPFKYAAWEMTGVDLDEEDEDAQAMADWETEEETEDEEEQESAEETVSSKRVLGDSQHFCPVILREKGVLVPCTDECAAKYREKAYYFSSTEARDKFLQTPEVYVSHTQLLQAPALRIFLLGTRGSGKTTHGRWLANKLGVFHIQFRERLQELIMGKTQRPIPHADDVEFAEEPAVELEAILPPEGTAPPAGSEASVSGENSPQEAAVEEVVLTAEEEVIKSYLSDGEPLPPEVMDMVLPQWWEQEPYRSTGFILEGFPQNPEEVQYLAQNCLFPDAALIVSVELPDVVPRLLPPRLERWREKRDRRLEWQRNTLETKLRIREEAIAKRRATLLAEYAGKHMPDRLNDEEEEEVEDEEEEEEEDDKEEEEFEEEIEALLLEEFPPEEEDEGEEEETEAAAEERLEMEIGERFESDDNNLQRMMDLLADQQIPRISVSGGRKARVVRYQMHERLRALVENRESLFEKCQPLSHSLARKLLQLSYKYHSAFGYWDPVKYSEGDLIQPIQGPSRPTFPLLFHQFIYFFASKETRNRFILNPIKYLRQPKPNPSLPIKIAIIGPPKSGKTTVARRFANEYGLQQLSIGDVMRSVLANRSQTELATQMLKYLSQGLTVPDELAVQCLDVALMNLVCSTRGFVLDGYPMTKKQADLMASHSIIPVRVIELHLDTIDVLKRGLADKMKLPRPYPLHDSSQILNTRNSNYKREVADVREHYQQQYQNWVSVDGLRSKWWVWSKVLEESRNSMRHIESYLETIRSGRAASIDRLCLTPKELQARLGEFGHYCPVSLALQHQLVDCSHSPSLELAAEFQGRYYKMASKEFLEKFLETPEQYVVPGCPHPLPPPHLLPKSLTGPQVKSRFPQQVEMKGYCPVTFQDGQQRYEALVHGNPDYAAEYREKIYIFENEEKQQKFLRSPEIYWNQKLPHKLPPMKEPVLLTSLPMLGYMEQGVAREVIKALTAVGCFKPKFPYLSVKRSALLYLAYHLKAFNPRSSHYIRKKYKKELDRFEDNCELIAYLGSAMTQTYREPEEQPIDFDQKLHKFLALKSTEEDSAGL</sequence>
<feature type="compositionally biased region" description="Acidic residues" evidence="4">
    <location>
        <begin position="627"/>
        <end position="656"/>
    </location>
</feature>
<dbReference type="GO" id="GO:0005524">
    <property type="term" value="F:ATP binding"/>
    <property type="evidence" value="ECO:0007669"/>
    <property type="project" value="InterPro"/>
</dbReference>
<dbReference type="GO" id="GO:0019205">
    <property type="term" value="F:nucleobase-containing compound kinase activity"/>
    <property type="evidence" value="ECO:0007669"/>
    <property type="project" value="InterPro"/>
</dbReference>
<name>A0AAD7S828_9TELE</name>
<reference evidence="5" key="1">
    <citation type="journal article" date="2023" name="Science">
        <title>Genome structures resolve the early diversification of teleost fishes.</title>
        <authorList>
            <person name="Parey E."/>
            <person name="Louis A."/>
            <person name="Montfort J."/>
            <person name="Bouchez O."/>
            <person name="Roques C."/>
            <person name="Iampietro C."/>
            <person name="Lluch J."/>
            <person name="Castinel A."/>
            <person name="Donnadieu C."/>
            <person name="Desvignes T."/>
            <person name="Floi Bucao C."/>
            <person name="Jouanno E."/>
            <person name="Wen M."/>
            <person name="Mejri S."/>
            <person name="Dirks R."/>
            <person name="Jansen H."/>
            <person name="Henkel C."/>
            <person name="Chen W.J."/>
            <person name="Zahm M."/>
            <person name="Cabau C."/>
            <person name="Klopp C."/>
            <person name="Thompson A.W."/>
            <person name="Robinson-Rechavi M."/>
            <person name="Braasch I."/>
            <person name="Lecointre G."/>
            <person name="Bobe J."/>
            <person name="Postlethwait J.H."/>
            <person name="Berthelot C."/>
            <person name="Roest Crollius H."/>
            <person name="Guiguen Y."/>
        </authorList>
    </citation>
    <scope>NUCLEOTIDE SEQUENCE</scope>
    <source>
        <strain evidence="5">NC1722</strain>
    </source>
</reference>
<gene>
    <name evidence="5" type="ORF">AAFF_G00436270</name>
</gene>
<dbReference type="PANTHER" id="PTHR23359">
    <property type="entry name" value="NUCLEOTIDE KINASE"/>
    <property type="match status" value="1"/>
</dbReference>
<evidence type="ECO:0000256" key="3">
    <source>
        <dbReference type="ARBA" id="ARBA00022777"/>
    </source>
</evidence>
<dbReference type="Proteomes" id="UP001221898">
    <property type="component" value="Unassembled WGS sequence"/>
</dbReference>
<comment type="caution">
    <text evidence="5">The sequence shown here is derived from an EMBL/GenBank/DDBJ whole genome shotgun (WGS) entry which is preliminary data.</text>
</comment>
<keyword evidence="3" id="KW-0418">Kinase</keyword>
<dbReference type="Gene3D" id="3.40.50.300">
    <property type="entry name" value="P-loop containing nucleotide triphosphate hydrolases"/>
    <property type="match status" value="3"/>
</dbReference>
<dbReference type="GO" id="GO:0006139">
    <property type="term" value="P:nucleobase-containing compound metabolic process"/>
    <property type="evidence" value="ECO:0007669"/>
    <property type="project" value="InterPro"/>
</dbReference>
<dbReference type="InterPro" id="IPR000850">
    <property type="entry name" value="Adenylat/UMP-CMP_kin"/>
</dbReference>
<dbReference type="PRINTS" id="PR00094">
    <property type="entry name" value="ADENYLTKNASE"/>
</dbReference>
<dbReference type="Pfam" id="PF00406">
    <property type="entry name" value="ADK"/>
    <property type="match status" value="1"/>
</dbReference>
<evidence type="ECO:0000256" key="2">
    <source>
        <dbReference type="ARBA" id="ARBA00022741"/>
    </source>
</evidence>
<accession>A0AAD7S828</accession>
<evidence type="ECO:0000313" key="5">
    <source>
        <dbReference type="EMBL" id="KAJ8397628.1"/>
    </source>
</evidence>
<dbReference type="EMBL" id="JAINUG010000096">
    <property type="protein sequence ID" value="KAJ8397628.1"/>
    <property type="molecule type" value="Genomic_DNA"/>
</dbReference>
<evidence type="ECO:0000256" key="1">
    <source>
        <dbReference type="ARBA" id="ARBA00022679"/>
    </source>
</evidence>
<evidence type="ECO:0000313" key="6">
    <source>
        <dbReference type="Proteomes" id="UP001221898"/>
    </source>
</evidence>
<feature type="region of interest" description="Disordered" evidence="4">
    <location>
        <begin position="299"/>
        <end position="328"/>
    </location>
</feature>
<organism evidence="5 6">
    <name type="scientific">Aldrovandia affinis</name>
    <dbReference type="NCBI Taxonomy" id="143900"/>
    <lineage>
        <taxon>Eukaryota</taxon>
        <taxon>Metazoa</taxon>
        <taxon>Chordata</taxon>
        <taxon>Craniata</taxon>
        <taxon>Vertebrata</taxon>
        <taxon>Euteleostomi</taxon>
        <taxon>Actinopterygii</taxon>
        <taxon>Neopterygii</taxon>
        <taxon>Teleostei</taxon>
        <taxon>Notacanthiformes</taxon>
        <taxon>Halosauridae</taxon>
        <taxon>Aldrovandia</taxon>
    </lineage>
</organism>
<feature type="region of interest" description="Disordered" evidence="4">
    <location>
        <begin position="620"/>
        <end position="681"/>
    </location>
</feature>